<dbReference type="GO" id="GO:0008270">
    <property type="term" value="F:zinc ion binding"/>
    <property type="evidence" value="ECO:0007669"/>
    <property type="project" value="InterPro"/>
</dbReference>
<sequence>MDPAHIFRQGPAGVFPQQNMAYIPQRSPSSRDELSDDDGSGQRVAHTLTACCRCRQRKTRCDPTLPRCLPCERSGSTCEYLDTAKGKKINRYYVIKLQDRVRALEAELAQYTDDANDYPRTNEDIVRPGGMIRLKASDETPRYLGPSSGIAMSRLLMEEAKRYTDSQRISDLIPEVRARSQARMQSIQMSDPGSDRKRSYPMVSDHPAEGLPKRGTVDKLVEVYKQKSQLFWPVLHEKDFDQDLEDVYNGDTDPFKNFTVRIVVAISMQKLDLQYAGLADSYYLAAMQYAEAVIRPRDLKTLQCLILIGQYSLQTPTRTPVYYVVGFATRICQQEMMMDENPINASELDPKTIDMRRRLGWIVATMEFGLAYHMGRPSGFARGDDRMDAKFFADVEDENITPHGILPGPPSERKLIAIHIYRARALQAEIKRILYEKKRPESKTDMHVWYTNMERQLQEWLEAAPTNPPWFKPWFTGFYHQMRIVMYRPSPQVPKPLPQSANVCFESSAYVLKQSQKQLEGGNVSITWLFLLSLNAALNAILWSTSYPEVRAQHPKEEVEAIVEMSLECLDKCVGRWPGTAYTSELYGIISKACLQSYDLRDADNQQPVFSFASPPSVADRHASPENYAKSANAPYRDAPQFSLVFDSPPESMNTYTFDPNFPPHPTFRSNSIFRNPASGDSNGRRFSYFPPDSTHSGDAALDDMSASGINPSQGVTPDHASNQLPTPPESIPAGTVPSTTPSAALSSPGMPQVAQSGVPDVGGDTGVLSVQTNMSPPPKYMAQQQHQPMSDFSGPRAHNQPPPPQVAPQQKPLPANASPADWFSPPAPFISPYNFGPMSGGFFNDAMPNSFAESAGTGLGLQAMGVGFDTMSPFSFVPPGRQGSLTQSQQIELMNTLETEGMGDIDAFLSPSAGMADTRWY</sequence>
<dbReference type="PROSITE" id="PS50048">
    <property type="entry name" value="ZN2_CY6_FUNGAL_2"/>
    <property type="match status" value="1"/>
</dbReference>
<dbReference type="InterPro" id="IPR007219">
    <property type="entry name" value="XnlR_reg_dom"/>
</dbReference>
<dbReference type="GO" id="GO:0045944">
    <property type="term" value="P:positive regulation of transcription by RNA polymerase II"/>
    <property type="evidence" value="ECO:0007669"/>
    <property type="project" value="TreeGrafter"/>
</dbReference>
<dbReference type="InterPro" id="IPR001138">
    <property type="entry name" value="Zn2Cys6_DnaBD"/>
</dbReference>
<feature type="region of interest" description="Disordered" evidence="8">
    <location>
        <begin position="667"/>
        <end position="819"/>
    </location>
</feature>
<reference evidence="10" key="1">
    <citation type="submission" date="2021-11" db="EMBL/GenBank/DDBJ databases">
        <title>Purpureocillium_takamizusanense_genome.</title>
        <authorList>
            <person name="Nguyen N.-H."/>
        </authorList>
    </citation>
    <scope>NUCLEOTIDE SEQUENCE</scope>
    <source>
        <strain evidence="10">PT3</strain>
    </source>
</reference>
<dbReference type="RefSeq" id="XP_047838416.1">
    <property type="nucleotide sequence ID" value="XM_047982451.1"/>
</dbReference>
<gene>
    <name evidence="10" type="ORF">JDV02_001513</name>
</gene>
<dbReference type="Gene3D" id="4.10.240.10">
    <property type="entry name" value="Zn(2)-C6 fungal-type DNA-binding domain"/>
    <property type="match status" value="1"/>
</dbReference>
<dbReference type="InterPro" id="IPR052202">
    <property type="entry name" value="Yeast_MetPath_Reg"/>
</dbReference>
<evidence type="ECO:0000256" key="2">
    <source>
        <dbReference type="ARBA" id="ARBA00022723"/>
    </source>
</evidence>
<proteinExistence type="predicted"/>
<dbReference type="EMBL" id="CP086354">
    <property type="protein sequence ID" value="UNI14935.1"/>
    <property type="molecule type" value="Genomic_DNA"/>
</dbReference>
<dbReference type="GO" id="GO:0000981">
    <property type="term" value="F:DNA-binding transcription factor activity, RNA polymerase II-specific"/>
    <property type="evidence" value="ECO:0007669"/>
    <property type="project" value="InterPro"/>
</dbReference>
<keyword evidence="5" id="KW-0238">DNA-binding</keyword>
<feature type="compositionally biased region" description="Low complexity" evidence="8">
    <location>
        <begin position="738"/>
        <end position="749"/>
    </location>
</feature>
<evidence type="ECO:0000313" key="11">
    <source>
        <dbReference type="Proteomes" id="UP000829364"/>
    </source>
</evidence>
<keyword evidence="4" id="KW-0805">Transcription regulation</keyword>
<dbReference type="Pfam" id="PF04082">
    <property type="entry name" value="Fungal_trans"/>
    <property type="match status" value="1"/>
</dbReference>
<evidence type="ECO:0000256" key="8">
    <source>
        <dbReference type="SAM" id="MobiDB-lite"/>
    </source>
</evidence>
<dbReference type="SMART" id="SM00066">
    <property type="entry name" value="GAL4"/>
    <property type="match status" value="1"/>
</dbReference>
<feature type="compositionally biased region" description="Polar residues" evidence="8">
    <location>
        <begin position="182"/>
        <end position="191"/>
    </location>
</feature>
<dbReference type="GO" id="GO:0043565">
    <property type="term" value="F:sequence-specific DNA binding"/>
    <property type="evidence" value="ECO:0007669"/>
    <property type="project" value="TreeGrafter"/>
</dbReference>
<name>A0A9Q8Q8F9_9HYPO</name>
<dbReference type="GO" id="GO:0006351">
    <property type="term" value="P:DNA-templated transcription"/>
    <property type="evidence" value="ECO:0007669"/>
    <property type="project" value="InterPro"/>
</dbReference>
<dbReference type="CDD" id="cd00067">
    <property type="entry name" value="GAL4"/>
    <property type="match status" value="1"/>
</dbReference>
<dbReference type="PROSITE" id="PS00463">
    <property type="entry name" value="ZN2_CY6_FUNGAL_1"/>
    <property type="match status" value="1"/>
</dbReference>
<keyword evidence="2" id="KW-0479">Metal-binding</keyword>
<dbReference type="SUPFAM" id="SSF57701">
    <property type="entry name" value="Zn2/Cys6 DNA-binding domain"/>
    <property type="match status" value="1"/>
</dbReference>
<evidence type="ECO:0000313" key="10">
    <source>
        <dbReference type="EMBL" id="UNI14935.1"/>
    </source>
</evidence>
<comment type="subcellular location">
    <subcellularLocation>
        <location evidence="1">Nucleus</location>
    </subcellularLocation>
</comment>
<dbReference type="AlphaFoldDB" id="A0A9Q8Q8F9"/>
<keyword evidence="3" id="KW-0862">Zinc</keyword>
<evidence type="ECO:0000256" key="6">
    <source>
        <dbReference type="ARBA" id="ARBA00023163"/>
    </source>
</evidence>
<feature type="domain" description="Zn(2)-C6 fungal-type" evidence="9">
    <location>
        <begin position="50"/>
        <end position="80"/>
    </location>
</feature>
<keyword evidence="6" id="KW-0804">Transcription</keyword>
<dbReference type="PANTHER" id="PTHR47782">
    <property type="entry name" value="ZN(II)2CYS6 TRANSCRIPTION FACTOR (EUROFUNG)-RELATED"/>
    <property type="match status" value="1"/>
</dbReference>
<dbReference type="Pfam" id="PF00172">
    <property type="entry name" value="Zn_clus"/>
    <property type="match status" value="1"/>
</dbReference>
<keyword evidence="7" id="KW-0539">Nucleus</keyword>
<feature type="compositionally biased region" description="Polar residues" evidence="8">
    <location>
        <begin position="668"/>
        <end position="682"/>
    </location>
</feature>
<dbReference type="CDD" id="cd12148">
    <property type="entry name" value="fungal_TF_MHR"/>
    <property type="match status" value="1"/>
</dbReference>
<evidence type="ECO:0000256" key="3">
    <source>
        <dbReference type="ARBA" id="ARBA00022833"/>
    </source>
</evidence>
<evidence type="ECO:0000256" key="7">
    <source>
        <dbReference type="ARBA" id="ARBA00023242"/>
    </source>
</evidence>
<dbReference type="GO" id="GO:0005634">
    <property type="term" value="C:nucleus"/>
    <property type="evidence" value="ECO:0007669"/>
    <property type="project" value="UniProtKB-SubCell"/>
</dbReference>
<dbReference type="PANTHER" id="PTHR47782:SF8">
    <property type="entry name" value="ZN(II)2CYS6 TRANSCRIPTION FACTOR (EUROFUNG)"/>
    <property type="match status" value="1"/>
</dbReference>
<dbReference type="GeneID" id="72063476"/>
<evidence type="ECO:0000259" key="9">
    <source>
        <dbReference type="PROSITE" id="PS50048"/>
    </source>
</evidence>
<accession>A0A9Q8Q8F9</accession>
<dbReference type="InterPro" id="IPR036864">
    <property type="entry name" value="Zn2-C6_fun-type_DNA-bd_sf"/>
</dbReference>
<protein>
    <recommendedName>
        <fullName evidence="9">Zn(2)-C6 fungal-type domain-containing protein</fullName>
    </recommendedName>
</protein>
<evidence type="ECO:0000256" key="1">
    <source>
        <dbReference type="ARBA" id="ARBA00004123"/>
    </source>
</evidence>
<keyword evidence="11" id="KW-1185">Reference proteome</keyword>
<evidence type="ECO:0000256" key="5">
    <source>
        <dbReference type="ARBA" id="ARBA00023125"/>
    </source>
</evidence>
<organism evidence="10 11">
    <name type="scientific">Purpureocillium takamizusanense</name>
    <dbReference type="NCBI Taxonomy" id="2060973"/>
    <lineage>
        <taxon>Eukaryota</taxon>
        <taxon>Fungi</taxon>
        <taxon>Dikarya</taxon>
        <taxon>Ascomycota</taxon>
        <taxon>Pezizomycotina</taxon>
        <taxon>Sordariomycetes</taxon>
        <taxon>Hypocreomycetidae</taxon>
        <taxon>Hypocreales</taxon>
        <taxon>Ophiocordycipitaceae</taxon>
        <taxon>Purpureocillium</taxon>
    </lineage>
</organism>
<feature type="compositionally biased region" description="Polar residues" evidence="8">
    <location>
        <begin position="708"/>
        <end position="725"/>
    </location>
</feature>
<dbReference type="KEGG" id="ptkz:JDV02_001513"/>
<evidence type="ECO:0000256" key="4">
    <source>
        <dbReference type="ARBA" id="ARBA00023015"/>
    </source>
</evidence>
<dbReference type="OrthoDB" id="5416384at2759"/>
<feature type="region of interest" description="Disordered" evidence="8">
    <location>
        <begin position="182"/>
        <end position="211"/>
    </location>
</feature>
<dbReference type="Proteomes" id="UP000829364">
    <property type="component" value="Chromosome 1"/>
</dbReference>